<evidence type="ECO:0000313" key="3">
    <source>
        <dbReference type="Proteomes" id="UP000000391"/>
    </source>
</evidence>
<evidence type="ECO:0000313" key="2">
    <source>
        <dbReference type="EMBL" id="ADI73924.1"/>
    </source>
</evidence>
<name>D7E7H5_METEZ</name>
<dbReference type="GO" id="GO:0009307">
    <property type="term" value="P:DNA restriction-modification system"/>
    <property type="evidence" value="ECO:0007669"/>
    <property type="project" value="InterPro"/>
</dbReference>
<evidence type="ECO:0000259" key="1">
    <source>
        <dbReference type="Pfam" id="PF04471"/>
    </source>
</evidence>
<dbReference type="InterPro" id="IPR011856">
    <property type="entry name" value="tRNA_endonuc-like_dom_sf"/>
</dbReference>
<keyword evidence="2" id="KW-0255">Endonuclease</keyword>
<dbReference type="STRING" id="644295.Metev_1036"/>
<dbReference type="InterPro" id="IPR011335">
    <property type="entry name" value="Restrct_endonuc-II-like"/>
</dbReference>
<dbReference type="REBASE" id="26590">
    <property type="entry name" value="MevMrrP"/>
</dbReference>
<dbReference type="GO" id="GO:0015666">
    <property type="term" value="F:restriction endodeoxyribonuclease activity"/>
    <property type="evidence" value="ECO:0007669"/>
    <property type="project" value="TreeGrafter"/>
</dbReference>
<dbReference type="InterPro" id="IPR052906">
    <property type="entry name" value="Type_IV_Methyl-Rstrct_Enzyme"/>
</dbReference>
<protein>
    <submittedName>
        <fullName evidence="2">Restriction endonuclease</fullName>
    </submittedName>
</protein>
<dbReference type="Proteomes" id="UP000000391">
    <property type="component" value="Chromosome"/>
</dbReference>
<sequence length="340" mass="38990">MSQWSIEHLLQMDPYDFEKLVAYLFTNMGYKAEVTNQSRDDGVDVVLKLEKFGLSHKWLVQAKRYSKTVGVKEIREYSSLRYQDDVEGIIVVTTDEFTDDAKTEAKKHNLKLIEGGLLVEMLNYYCPDGQEEPEDIISENSENLSIADDVILKNDESVMANEPAVVKGQKLMVAVTNKNIYLIKKTLGIFSRKTDIYRQINVNNIVGIHTNNREIYLLTGQNGDIEIFNIHPKKPEKLFETFSNLKAEYTKGEYLLKFEIKKEGYLILTSKRLMDLNSDNEVEGEFNLKNIVGTGVTNTGLFKKQKLVVWFSSDKVNKYEIDVDNVQEWQNSINGAVKTV</sequence>
<proteinExistence type="predicted"/>
<dbReference type="KEGG" id="mev:Metev_1036"/>
<dbReference type="InterPro" id="IPR007560">
    <property type="entry name" value="Restrct_endonuc_IV_Mrr"/>
</dbReference>
<reference evidence="2 3" key="1">
    <citation type="submission" date="2010-06" db="EMBL/GenBank/DDBJ databases">
        <title>Complete sequence chromosome of Methanohalobium evestigatum Z-7303.</title>
        <authorList>
            <consortium name="US DOE Joint Genome Institute"/>
            <person name="Lucas S."/>
            <person name="Copeland A."/>
            <person name="Lapidus A."/>
            <person name="Cheng J.-F."/>
            <person name="Bruce D."/>
            <person name="Goodwin L."/>
            <person name="Pitluck S."/>
            <person name="Saunders E."/>
            <person name="Detter J.C."/>
            <person name="Han C."/>
            <person name="Tapia R."/>
            <person name="Land M."/>
            <person name="Hauser L."/>
            <person name="Kyrpides N."/>
            <person name="Mikhailova N."/>
            <person name="Sieprawska-Lupa M."/>
            <person name="Whitman W.B."/>
            <person name="Anderson I."/>
            <person name="Woyke T."/>
        </authorList>
    </citation>
    <scope>NUCLEOTIDE SEQUENCE [LARGE SCALE GENOMIC DNA]</scope>
    <source>
        <strain evidence="3">ATCC BAA-1072 / DSM 3721 / NBRC 107634 / OCM 161 / Z-7303</strain>
    </source>
</reference>
<keyword evidence="2" id="KW-0540">Nuclease</keyword>
<organism evidence="2 3">
    <name type="scientific">Methanohalobium evestigatum (strain ATCC BAA-1072 / DSM 3721 / NBRC 107634 / OCM 161 / Z-7303)</name>
    <dbReference type="NCBI Taxonomy" id="644295"/>
    <lineage>
        <taxon>Archaea</taxon>
        <taxon>Methanobacteriati</taxon>
        <taxon>Methanobacteriota</taxon>
        <taxon>Stenosarchaea group</taxon>
        <taxon>Methanomicrobia</taxon>
        <taxon>Methanosarcinales</taxon>
        <taxon>Methanosarcinaceae</taxon>
        <taxon>Methanohalobium</taxon>
    </lineage>
</organism>
<dbReference type="GeneID" id="9346666"/>
<keyword evidence="3" id="KW-1185">Reference proteome</keyword>
<dbReference type="Pfam" id="PF04471">
    <property type="entry name" value="Mrr_cat"/>
    <property type="match status" value="1"/>
</dbReference>
<dbReference type="HOGENOM" id="CLU_820427_0_0_2"/>
<dbReference type="GO" id="GO:0003677">
    <property type="term" value="F:DNA binding"/>
    <property type="evidence" value="ECO:0007669"/>
    <property type="project" value="InterPro"/>
</dbReference>
<dbReference type="PANTHER" id="PTHR30015:SF7">
    <property type="entry name" value="TYPE IV METHYL-DIRECTED RESTRICTION ENZYME ECOKMRR"/>
    <property type="match status" value="1"/>
</dbReference>
<keyword evidence="2" id="KW-0378">Hydrolase</keyword>
<dbReference type="SUPFAM" id="SSF52980">
    <property type="entry name" value="Restriction endonuclease-like"/>
    <property type="match status" value="1"/>
</dbReference>
<dbReference type="RefSeq" id="WP_013194491.1">
    <property type="nucleotide sequence ID" value="NC_014253.1"/>
</dbReference>
<dbReference type="PANTHER" id="PTHR30015">
    <property type="entry name" value="MRR RESTRICTION SYSTEM PROTEIN"/>
    <property type="match status" value="1"/>
</dbReference>
<dbReference type="EMBL" id="CP002069">
    <property type="protein sequence ID" value="ADI73924.1"/>
    <property type="molecule type" value="Genomic_DNA"/>
</dbReference>
<feature type="domain" description="Restriction endonuclease type IV Mrr" evidence="1">
    <location>
        <begin position="10"/>
        <end position="122"/>
    </location>
</feature>
<accession>D7E7H5</accession>
<gene>
    <name evidence="2" type="ordered locus">Metev_1036</name>
</gene>
<dbReference type="Gene3D" id="3.40.1350.10">
    <property type="match status" value="1"/>
</dbReference>
<dbReference type="AlphaFoldDB" id="D7E7H5"/>